<reference evidence="2 3" key="1">
    <citation type="submission" date="2016-10" db="EMBL/GenBank/DDBJ databases">
        <authorList>
            <person name="de Groot N.N."/>
        </authorList>
    </citation>
    <scope>NUCLEOTIDE SEQUENCE [LARGE SCALE GENOMIC DNA]</scope>
    <source>
        <strain evidence="2 3">CGMCC 4.5739</strain>
    </source>
</reference>
<feature type="compositionally biased region" description="Low complexity" evidence="1">
    <location>
        <begin position="33"/>
        <end position="47"/>
    </location>
</feature>
<accession>A0A1I1PDG9</accession>
<evidence type="ECO:0000313" key="2">
    <source>
        <dbReference type="EMBL" id="SFD07652.1"/>
    </source>
</evidence>
<organism evidence="2 3">
    <name type="scientific">Streptomyces aidingensis</name>
    <dbReference type="NCBI Taxonomy" id="910347"/>
    <lineage>
        <taxon>Bacteria</taxon>
        <taxon>Bacillati</taxon>
        <taxon>Actinomycetota</taxon>
        <taxon>Actinomycetes</taxon>
        <taxon>Kitasatosporales</taxon>
        <taxon>Streptomycetaceae</taxon>
        <taxon>Streptomyces</taxon>
    </lineage>
</organism>
<dbReference type="AlphaFoldDB" id="A0A1I1PDG9"/>
<dbReference type="Proteomes" id="UP000199207">
    <property type="component" value="Unassembled WGS sequence"/>
</dbReference>
<proteinExistence type="predicted"/>
<sequence length="47" mass="4618">MSPLKTAASAGAAPHPIVRGVGVPAALPPDPGPLRFRPAAPAGPARR</sequence>
<protein>
    <submittedName>
        <fullName evidence="2">Uncharacterized protein</fullName>
    </submittedName>
</protein>
<evidence type="ECO:0000256" key="1">
    <source>
        <dbReference type="SAM" id="MobiDB-lite"/>
    </source>
</evidence>
<evidence type="ECO:0000313" key="3">
    <source>
        <dbReference type="Proteomes" id="UP000199207"/>
    </source>
</evidence>
<feature type="region of interest" description="Disordered" evidence="1">
    <location>
        <begin position="1"/>
        <end position="47"/>
    </location>
</feature>
<gene>
    <name evidence="2" type="ORF">SAMN05421773_109111</name>
</gene>
<keyword evidence="3" id="KW-1185">Reference proteome</keyword>
<dbReference type="EMBL" id="FOLM01000009">
    <property type="protein sequence ID" value="SFD07652.1"/>
    <property type="molecule type" value="Genomic_DNA"/>
</dbReference>
<name>A0A1I1PDG9_9ACTN</name>